<evidence type="ECO:0000313" key="1">
    <source>
        <dbReference type="EMBL" id="KJL46244.1"/>
    </source>
</evidence>
<dbReference type="RefSeq" id="WP_052676381.1">
    <property type="nucleotide sequence ID" value="NZ_JYJB01000010.1"/>
</dbReference>
<reference evidence="1 2" key="1">
    <citation type="submission" date="2015-02" db="EMBL/GenBank/DDBJ databases">
        <title>Draft genome sequences of ten Microbacterium spp. with emphasis on heavy metal contaminated environments.</title>
        <authorList>
            <person name="Corretto E."/>
        </authorList>
    </citation>
    <scope>NUCLEOTIDE SEQUENCE [LARGE SCALE GENOMIC DNA]</scope>
    <source>
        <strain evidence="1 2">SA35</strain>
    </source>
</reference>
<keyword evidence="2" id="KW-1185">Reference proteome</keyword>
<gene>
    <name evidence="1" type="ORF">RS84_02871</name>
</gene>
<comment type="caution">
    <text evidence="1">The sequence shown here is derived from an EMBL/GenBank/DDBJ whole genome shotgun (WGS) entry which is preliminary data.</text>
</comment>
<dbReference type="OrthoDB" id="5126229at2"/>
<dbReference type="Proteomes" id="UP000033900">
    <property type="component" value="Unassembled WGS sequence"/>
</dbReference>
<dbReference type="STRING" id="273678.RS84_02871"/>
<sequence length="126" mass="13597">MDLRESLGPRGQRLWDAILGADDGLDGDQHDQELVAETCRILDVIDGLSAAVERDGVTVTGSRGQTVVHPAVAELRQQQIAFSRLIAQLNLDEAEVGAILSARAASAKRAGQKRWRALKDQQRGSA</sequence>
<dbReference type="PATRIC" id="fig|273678.4.peg.2873"/>
<accession>A0A0M2HHT5</accession>
<dbReference type="EMBL" id="JYJB01000010">
    <property type="protein sequence ID" value="KJL46244.1"/>
    <property type="molecule type" value="Genomic_DNA"/>
</dbReference>
<dbReference type="InterPro" id="IPR006448">
    <property type="entry name" value="Phage_term_ssu_P27"/>
</dbReference>
<organism evidence="1 2">
    <name type="scientific">Microbacterium hydrocarbonoxydans</name>
    <dbReference type="NCBI Taxonomy" id="273678"/>
    <lineage>
        <taxon>Bacteria</taxon>
        <taxon>Bacillati</taxon>
        <taxon>Actinomycetota</taxon>
        <taxon>Actinomycetes</taxon>
        <taxon>Micrococcales</taxon>
        <taxon>Microbacteriaceae</taxon>
        <taxon>Microbacterium</taxon>
    </lineage>
</organism>
<proteinExistence type="predicted"/>
<dbReference type="AlphaFoldDB" id="A0A0M2HHT5"/>
<evidence type="ECO:0000313" key="2">
    <source>
        <dbReference type="Proteomes" id="UP000033900"/>
    </source>
</evidence>
<dbReference type="Pfam" id="PF05119">
    <property type="entry name" value="Terminase_4"/>
    <property type="match status" value="1"/>
</dbReference>
<protein>
    <recommendedName>
        <fullName evidence="3">Terminase small subunit</fullName>
    </recommendedName>
</protein>
<evidence type="ECO:0008006" key="3">
    <source>
        <dbReference type="Google" id="ProtNLM"/>
    </source>
</evidence>
<name>A0A0M2HHT5_9MICO</name>